<keyword evidence="2" id="KW-1185">Reference proteome</keyword>
<organism evidence="1 2">
    <name type="scientific">Pleurodeles waltl</name>
    <name type="common">Iberian ribbed newt</name>
    <dbReference type="NCBI Taxonomy" id="8319"/>
    <lineage>
        <taxon>Eukaryota</taxon>
        <taxon>Metazoa</taxon>
        <taxon>Chordata</taxon>
        <taxon>Craniata</taxon>
        <taxon>Vertebrata</taxon>
        <taxon>Euteleostomi</taxon>
        <taxon>Amphibia</taxon>
        <taxon>Batrachia</taxon>
        <taxon>Caudata</taxon>
        <taxon>Salamandroidea</taxon>
        <taxon>Salamandridae</taxon>
        <taxon>Pleurodelinae</taxon>
        <taxon>Pleurodeles</taxon>
    </lineage>
</organism>
<dbReference type="Proteomes" id="UP001066276">
    <property type="component" value="Chromosome 9"/>
</dbReference>
<comment type="caution">
    <text evidence="1">The sequence shown here is derived from an EMBL/GenBank/DDBJ whole genome shotgun (WGS) entry which is preliminary data.</text>
</comment>
<dbReference type="AlphaFoldDB" id="A0AAV7MRY1"/>
<gene>
    <name evidence="1" type="ORF">NDU88_002911</name>
</gene>
<reference evidence="1" key="1">
    <citation type="journal article" date="2022" name="bioRxiv">
        <title>Sequencing and chromosome-scale assembly of the giantPleurodeles waltlgenome.</title>
        <authorList>
            <person name="Brown T."/>
            <person name="Elewa A."/>
            <person name="Iarovenko S."/>
            <person name="Subramanian E."/>
            <person name="Araus A.J."/>
            <person name="Petzold A."/>
            <person name="Susuki M."/>
            <person name="Suzuki K.-i.T."/>
            <person name="Hayashi T."/>
            <person name="Toyoda A."/>
            <person name="Oliveira C."/>
            <person name="Osipova E."/>
            <person name="Leigh N.D."/>
            <person name="Simon A."/>
            <person name="Yun M.H."/>
        </authorList>
    </citation>
    <scope>NUCLEOTIDE SEQUENCE</scope>
    <source>
        <strain evidence="1">20211129_DDA</strain>
        <tissue evidence="1">Liver</tissue>
    </source>
</reference>
<accession>A0AAV7MRY1</accession>
<evidence type="ECO:0000313" key="1">
    <source>
        <dbReference type="EMBL" id="KAJ1105505.1"/>
    </source>
</evidence>
<evidence type="ECO:0000313" key="2">
    <source>
        <dbReference type="Proteomes" id="UP001066276"/>
    </source>
</evidence>
<proteinExistence type="predicted"/>
<name>A0AAV7MRY1_PLEWA</name>
<protein>
    <submittedName>
        <fullName evidence="1">Uncharacterized protein</fullName>
    </submittedName>
</protein>
<sequence>MCPCIRLSTYTDPLHKHDNNIESSLVTCPLETTGSQASGRETETCPTTNNFESTHKTAQECMSKPVQLVDKRHMKKKAIAELQVGNHTMRFVIISRATCNIMCVPEYEKLKHKLPLSPSNVDVFTWMCKPVEGPTPWVSPLWPC</sequence>
<dbReference type="EMBL" id="JANPWB010000013">
    <property type="protein sequence ID" value="KAJ1105505.1"/>
    <property type="molecule type" value="Genomic_DNA"/>
</dbReference>